<protein>
    <recommendedName>
        <fullName evidence="2">ribose-phosphate diphosphokinase</fullName>
        <ecNumber evidence="2">2.7.6.1</ecNumber>
    </recommendedName>
</protein>
<dbReference type="Pfam" id="PF00156">
    <property type="entry name" value="Pribosyltran"/>
    <property type="match status" value="1"/>
</dbReference>
<feature type="domain" description="Ribose-phosphate pyrophosphokinase N-terminal" evidence="12">
    <location>
        <begin position="101"/>
        <end position="214"/>
    </location>
</feature>
<comment type="similarity">
    <text evidence="1">Belongs to the ribose-phosphate pyrophosphokinase family.</text>
</comment>
<name>A0A0K9PT65_ZOSMR</name>
<dbReference type="InterPro" id="IPR000836">
    <property type="entry name" value="PRTase_dom"/>
</dbReference>
<dbReference type="OrthoDB" id="10263753at2759"/>
<evidence type="ECO:0000259" key="11">
    <source>
        <dbReference type="Pfam" id="PF00156"/>
    </source>
</evidence>
<accession>A0A0K9PT65</accession>
<evidence type="ECO:0000256" key="4">
    <source>
        <dbReference type="ARBA" id="ARBA00022723"/>
    </source>
</evidence>
<dbReference type="SMART" id="SM01400">
    <property type="entry name" value="Pribosyltran_N"/>
    <property type="match status" value="1"/>
</dbReference>
<keyword evidence="7 13" id="KW-0418">Kinase</keyword>
<dbReference type="InterPro" id="IPR005946">
    <property type="entry name" value="Rib-P_diPkinase"/>
</dbReference>
<dbReference type="GO" id="GO:0006164">
    <property type="term" value="P:purine nucleotide biosynthetic process"/>
    <property type="evidence" value="ECO:0000318"/>
    <property type="project" value="GO_Central"/>
</dbReference>
<feature type="domain" description="Phosphoribosyltransferase" evidence="11">
    <location>
        <begin position="247"/>
        <end position="361"/>
    </location>
</feature>
<comment type="caution">
    <text evidence="13">The sequence shown here is derived from an EMBL/GenBank/DDBJ whole genome shotgun (WGS) entry which is preliminary data.</text>
</comment>
<keyword evidence="6" id="KW-0547">Nucleotide-binding</keyword>
<sequence length="413" mass="45795">MTSASIPTPRIPKSILRRSTFDDQHHMPCNLRLTSGPIWSRGFKAKMTSSSNLNHFSNGNVDVGNSNFRTLSPASSSVITNSATTLSSPLALPLGSKKSVCLFYCEETKELAEKIANENQRDESIELRSIQWRTFEDGFPDLMISNAHGIRGKHVAFLASFSSPGVIFEQVSIIYALPRLFISSFTVVLPFFPTGTSERMEDEGDIATAFTLSRILSNIPISRGGPTSLVIFDIHALQERFYFGDNVLPCFESGVPLLMNRLKQLPDSDNISIAFPDDGAWKRFHKQLQHFPTIICTKVREGDQRFVRLKEGNPAGRHVVIVDDLVQSGGTLIECQKVLAEHGASKISAYVTHGIFPNKTWQKFQHDDGVGPSNGLSYFWITDSCSLTVKQVQNRPPFEVLSLADSIATTLQI</sequence>
<dbReference type="Gene3D" id="3.40.50.2020">
    <property type="match status" value="2"/>
</dbReference>
<evidence type="ECO:0000256" key="7">
    <source>
        <dbReference type="ARBA" id="ARBA00022777"/>
    </source>
</evidence>
<keyword evidence="4" id="KW-0479">Metal-binding</keyword>
<proteinExistence type="inferred from homology"/>
<dbReference type="OMA" id="SWERFGH"/>
<keyword evidence="5" id="KW-0545">Nucleotide biosynthesis</keyword>
<evidence type="ECO:0000256" key="1">
    <source>
        <dbReference type="ARBA" id="ARBA00006478"/>
    </source>
</evidence>
<keyword evidence="3" id="KW-0808">Transferase</keyword>
<evidence type="ECO:0000256" key="10">
    <source>
        <dbReference type="ARBA" id="ARBA00049535"/>
    </source>
</evidence>
<keyword evidence="9" id="KW-0460">Magnesium</keyword>
<organism evidence="13 14">
    <name type="scientific">Zostera marina</name>
    <name type="common">Eelgrass</name>
    <dbReference type="NCBI Taxonomy" id="29655"/>
    <lineage>
        <taxon>Eukaryota</taxon>
        <taxon>Viridiplantae</taxon>
        <taxon>Streptophyta</taxon>
        <taxon>Embryophyta</taxon>
        <taxon>Tracheophyta</taxon>
        <taxon>Spermatophyta</taxon>
        <taxon>Magnoliopsida</taxon>
        <taxon>Liliopsida</taxon>
        <taxon>Zosteraceae</taxon>
        <taxon>Zostera</taxon>
    </lineage>
</organism>
<evidence type="ECO:0000256" key="5">
    <source>
        <dbReference type="ARBA" id="ARBA00022727"/>
    </source>
</evidence>
<dbReference type="GO" id="GO:0005524">
    <property type="term" value="F:ATP binding"/>
    <property type="evidence" value="ECO:0007669"/>
    <property type="project" value="UniProtKB-KW"/>
</dbReference>
<dbReference type="GO" id="GO:0005737">
    <property type="term" value="C:cytoplasm"/>
    <property type="evidence" value="ECO:0000318"/>
    <property type="project" value="GO_Central"/>
</dbReference>
<dbReference type="FunFam" id="3.40.50.2020:FF:000034">
    <property type="entry name" value="Ribose-phosphate pyrophosphokinase 4"/>
    <property type="match status" value="1"/>
</dbReference>
<evidence type="ECO:0000256" key="3">
    <source>
        <dbReference type="ARBA" id="ARBA00022679"/>
    </source>
</evidence>
<dbReference type="EC" id="2.7.6.1" evidence="2"/>
<dbReference type="GO" id="GO:0016301">
    <property type="term" value="F:kinase activity"/>
    <property type="evidence" value="ECO:0007669"/>
    <property type="project" value="UniProtKB-KW"/>
</dbReference>
<evidence type="ECO:0000313" key="14">
    <source>
        <dbReference type="Proteomes" id="UP000036987"/>
    </source>
</evidence>
<evidence type="ECO:0000313" key="13">
    <source>
        <dbReference type="EMBL" id="KMZ71435.1"/>
    </source>
</evidence>
<dbReference type="GO" id="GO:0006015">
    <property type="term" value="P:5-phosphoribose 1-diphosphate biosynthetic process"/>
    <property type="evidence" value="ECO:0000318"/>
    <property type="project" value="GO_Central"/>
</dbReference>
<dbReference type="PANTHER" id="PTHR10210">
    <property type="entry name" value="RIBOSE-PHOSPHATE DIPHOSPHOKINASE FAMILY MEMBER"/>
    <property type="match status" value="1"/>
</dbReference>
<evidence type="ECO:0000259" key="12">
    <source>
        <dbReference type="Pfam" id="PF13793"/>
    </source>
</evidence>
<keyword evidence="8" id="KW-0067">ATP-binding</keyword>
<dbReference type="CDD" id="cd06223">
    <property type="entry name" value="PRTases_typeI"/>
    <property type="match status" value="1"/>
</dbReference>
<dbReference type="AlphaFoldDB" id="A0A0K9PT65"/>
<dbReference type="PANTHER" id="PTHR10210:SF45">
    <property type="entry name" value="RIBOSE-PHOSPHATE PYROPHOSPHOKINASE 3, CHLOROPLASTIC"/>
    <property type="match status" value="1"/>
</dbReference>
<gene>
    <name evidence="13" type="ORF">ZOSMA_180G00260</name>
</gene>
<reference evidence="14" key="1">
    <citation type="journal article" date="2016" name="Nature">
        <title>The genome of the seagrass Zostera marina reveals angiosperm adaptation to the sea.</title>
        <authorList>
            <person name="Olsen J.L."/>
            <person name="Rouze P."/>
            <person name="Verhelst B."/>
            <person name="Lin Y.-C."/>
            <person name="Bayer T."/>
            <person name="Collen J."/>
            <person name="Dattolo E."/>
            <person name="De Paoli E."/>
            <person name="Dittami S."/>
            <person name="Maumus F."/>
            <person name="Michel G."/>
            <person name="Kersting A."/>
            <person name="Lauritano C."/>
            <person name="Lohaus R."/>
            <person name="Toepel M."/>
            <person name="Tonon T."/>
            <person name="Vanneste K."/>
            <person name="Amirebrahimi M."/>
            <person name="Brakel J."/>
            <person name="Bostroem C."/>
            <person name="Chovatia M."/>
            <person name="Grimwood J."/>
            <person name="Jenkins J.W."/>
            <person name="Jueterbock A."/>
            <person name="Mraz A."/>
            <person name="Stam W.T."/>
            <person name="Tice H."/>
            <person name="Bornberg-Bauer E."/>
            <person name="Green P.J."/>
            <person name="Pearson G.A."/>
            <person name="Procaccini G."/>
            <person name="Duarte C.M."/>
            <person name="Schmutz J."/>
            <person name="Reusch T.B.H."/>
            <person name="Van de Peer Y."/>
        </authorList>
    </citation>
    <scope>NUCLEOTIDE SEQUENCE [LARGE SCALE GENOMIC DNA]</scope>
    <source>
        <strain evidence="14">cv. Finnish</strain>
    </source>
</reference>
<dbReference type="InterPro" id="IPR029099">
    <property type="entry name" value="Pribosyltran_N"/>
</dbReference>
<keyword evidence="14" id="KW-1185">Reference proteome</keyword>
<dbReference type="GO" id="GO:0002189">
    <property type="term" value="C:ribose phosphate diphosphokinase complex"/>
    <property type="evidence" value="ECO:0000318"/>
    <property type="project" value="GO_Central"/>
</dbReference>
<dbReference type="EMBL" id="LFYR01000674">
    <property type="protein sequence ID" value="KMZ71435.1"/>
    <property type="molecule type" value="Genomic_DNA"/>
</dbReference>
<evidence type="ECO:0000256" key="6">
    <source>
        <dbReference type="ARBA" id="ARBA00022741"/>
    </source>
</evidence>
<dbReference type="STRING" id="29655.A0A0K9PT65"/>
<dbReference type="GO" id="GO:0000287">
    <property type="term" value="F:magnesium ion binding"/>
    <property type="evidence" value="ECO:0007669"/>
    <property type="project" value="InterPro"/>
</dbReference>
<evidence type="ECO:0000256" key="8">
    <source>
        <dbReference type="ARBA" id="ARBA00022840"/>
    </source>
</evidence>
<evidence type="ECO:0000256" key="9">
    <source>
        <dbReference type="ARBA" id="ARBA00022842"/>
    </source>
</evidence>
<dbReference type="SUPFAM" id="SSF53271">
    <property type="entry name" value="PRTase-like"/>
    <property type="match status" value="2"/>
</dbReference>
<dbReference type="GO" id="GO:0004749">
    <property type="term" value="F:ribose phosphate diphosphokinase activity"/>
    <property type="evidence" value="ECO:0000318"/>
    <property type="project" value="GO_Central"/>
</dbReference>
<dbReference type="Pfam" id="PF13793">
    <property type="entry name" value="Pribosyltran_N"/>
    <property type="match status" value="1"/>
</dbReference>
<comment type="catalytic activity">
    <reaction evidence="10">
        <text>D-ribose 5-phosphate + ATP = 5-phospho-alpha-D-ribose 1-diphosphate + AMP + H(+)</text>
        <dbReference type="Rhea" id="RHEA:15609"/>
        <dbReference type="ChEBI" id="CHEBI:15378"/>
        <dbReference type="ChEBI" id="CHEBI:30616"/>
        <dbReference type="ChEBI" id="CHEBI:58017"/>
        <dbReference type="ChEBI" id="CHEBI:78346"/>
        <dbReference type="ChEBI" id="CHEBI:456215"/>
        <dbReference type="EC" id="2.7.6.1"/>
    </reaction>
</comment>
<dbReference type="InterPro" id="IPR029057">
    <property type="entry name" value="PRTase-like"/>
</dbReference>
<dbReference type="FunFam" id="3.40.50.2020:FF:000032">
    <property type="entry name" value="ribose-phosphate pyrophosphokinase 4"/>
    <property type="match status" value="1"/>
</dbReference>
<evidence type="ECO:0000256" key="2">
    <source>
        <dbReference type="ARBA" id="ARBA00013247"/>
    </source>
</evidence>
<dbReference type="Proteomes" id="UP000036987">
    <property type="component" value="Unassembled WGS sequence"/>
</dbReference>